<protein>
    <submittedName>
        <fullName evidence="1">Uncharacterized protein</fullName>
    </submittedName>
</protein>
<proteinExistence type="predicted"/>
<dbReference type="EMBL" id="MN234188">
    <property type="protein sequence ID" value="QFG10423.1"/>
    <property type="molecule type" value="Genomic_DNA"/>
</dbReference>
<reference evidence="1 2" key="1">
    <citation type="submission" date="2019-07" db="EMBL/GenBank/DDBJ databases">
        <authorList>
            <person name="Garlena R.A."/>
            <person name="Russell D.A."/>
            <person name="Pope W.H."/>
            <person name="Jacobs-Sera D."/>
            <person name="Hatfull G.F."/>
        </authorList>
    </citation>
    <scope>NUCLEOTIDE SEQUENCE [LARGE SCALE GENOMIC DNA]</scope>
</reference>
<evidence type="ECO:0000313" key="2">
    <source>
        <dbReference type="Proteomes" id="UP000327026"/>
    </source>
</evidence>
<dbReference type="Proteomes" id="UP000327026">
    <property type="component" value="Segment"/>
</dbReference>
<dbReference type="GeneID" id="64871723"/>
<gene>
    <name evidence="1" type="primary">53</name>
    <name evidence="1" type="ORF">PBI_ANTHONY_53</name>
</gene>
<accession>A0A5J6THF9</accession>
<dbReference type="RefSeq" id="YP_010062089.1">
    <property type="nucleotide sequence ID" value="NC_054790.1"/>
</dbReference>
<sequence length="63" mass="6882">MDETGDFTLTVDLPELNEQVTVKVSGWKTPLGALTALRKVGSEETALQIAKGFDEKIEESKSE</sequence>
<evidence type="ECO:0000313" key="1">
    <source>
        <dbReference type="EMBL" id="QFG10423.1"/>
    </source>
</evidence>
<name>A0A5J6THF9_9CAUD</name>
<organism evidence="1 2">
    <name type="scientific">Mycobacterium phage Anthony</name>
    <dbReference type="NCBI Taxonomy" id="2599857"/>
    <lineage>
        <taxon>Viruses</taxon>
        <taxon>Duplodnaviria</taxon>
        <taxon>Heunggongvirae</taxon>
        <taxon>Uroviricota</taxon>
        <taxon>Caudoviricetes</taxon>
        <taxon>Anthonyvirus</taxon>
        <taxon>Anthonyvirus anthony</taxon>
    </lineage>
</organism>
<dbReference type="KEGG" id="vg:64871723"/>
<keyword evidence="2" id="KW-1185">Reference proteome</keyword>